<feature type="transmembrane region" description="Helical" evidence="1">
    <location>
        <begin position="268"/>
        <end position="286"/>
    </location>
</feature>
<keyword evidence="3" id="KW-1185">Reference proteome</keyword>
<feature type="transmembrane region" description="Helical" evidence="1">
    <location>
        <begin position="197"/>
        <end position="217"/>
    </location>
</feature>
<dbReference type="Proteomes" id="UP000183447">
    <property type="component" value="Unassembled WGS sequence"/>
</dbReference>
<dbReference type="AlphaFoldDB" id="A0A1K2I1W7"/>
<gene>
    <name evidence="2" type="ORF">SAMN02983003_3500</name>
</gene>
<protein>
    <submittedName>
        <fullName evidence="2">ABC-2 type transport system permease protein</fullName>
    </submittedName>
</protein>
<reference evidence="2 3" key="1">
    <citation type="submission" date="2016-11" db="EMBL/GenBank/DDBJ databases">
        <authorList>
            <person name="Jaros S."/>
            <person name="Januszkiewicz K."/>
            <person name="Wedrychowicz H."/>
        </authorList>
    </citation>
    <scope>NUCLEOTIDE SEQUENCE [LARGE SCALE GENOMIC DNA]</scope>
    <source>
        <strain evidence="2 3">ATCC 23634</strain>
    </source>
</reference>
<accession>A0A1K2I1W7</accession>
<name>A0A1K2I1W7_9HYPH</name>
<keyword evidence="1" id="KW-0812">Transmembrane</keyword>
<sequence>MKTTLALMKREYLEHRGAFLYAPLIILVLFGLSVAGSLFTDRVDMAVSVGAPTLGKMFEVGLVVMGGLWWAYLMAALFFYFADSFSADSRGNSMLFWKSMPVSDLRVLATKALSGALLFPAIIFAFALASATLLYLAVTVGAVRLPTLAPPLPADALSALANVGALALGYLGLSLLWYAPFYAWVGMLSTVFRRWSMPLAFLIPGIVGIMENLLLYGSGGPDGGYILSFLRSRFQFGFERGEMQGALFSDTPISAPALLSSLVETIDWTQMGIGLVVALGFIVAASEYRRRVLDK</sequence>
<dbReference type="EMBL" id="FPKU01000003">
    <property type="protein sequence ID" value="SFZ86320.1"/>
    <property type="molecule type" value="Genomic_DNA"/>
</dbReference>
<feature type="transmembrane region" description="Helical" evidence="1">
    <location>
        <begin position="163"/>
        <end position="185"/>
    </location>
</feature>
<keyword evidence="1" id="KW-0472">Membrane</keyword>
<dbReference type="STRING" id="665118.SAMN02983003_3500"/>
<feature type="transmembrane region" description="Helical" evidence="1">
    <location>
        <begin position="20"/>
        <end position="40"/>
    </location>
</feature>
<evidence type="ECO:0000313" key="3">
    <source>
        <dbReference type="Proteomes" id="UP000183447"/>
    </source>
</evidence>
<dbReference type="OrthoDB" id="118685at2"/>
<feature type="transmembrane region" description="Helical" evidence="1">
    <location>
        <begin position="116"/>
        <end position="143"/>
    </location>
</feature>
<organism evidence="2 3">
    <name type="scientific">Devosia enhydra</name>
    <dbReference type="NCBI Taxonomy" id="665118"/>
    <lineage>
        <taxon>Bacteria</taxon>
        <taxon>Pseudomonadati</taxon>
        <taxon>Pseudomonadota</taxon>
        <taxon>Alphaproteobacteria</taxon>
        <taxon>Hyphomicrobiales</taxon>
        <taxon>Devosiaceae</taxon>
        <taxon>Devosia</taxon>
    </lineage>
</organism>
<evidence type="ECO:0000256" key="1">
    <source>
        <dbReference type="SAM" id="Phobius"/>
    </source>
</evidence>
<dbReference type="RefSeq" id="WP_072345801.1">
    <property type="nucleotide sequence ID" value="NZ_FPKU01000003.1"/>
</dbReference>
<proteinExistence type="predicted"/>
<feature type="transmembrane region" description="Helical" evidence="1">
    <location>
        <begin position="60"/>
        <end position="82"/>
    </location>
</feature>
<evidence type="ECO:0000313" key="2">
    <source>
        <dbReference type="EMBL" id="SFZ86320.1"/>
    </source>
</evidence>
<keyword evidence="1" id="KW-1133">Transmembrane helix</keyword>